<feature type="region of interest" description="Disordered" evidence="1">
    <location>
        <begin position="106"/>
        <end position="137"/>
    </location>
</feature>
<gene>
    <name evidence="2" type="ORF">DILT_LOCUS12045</name>
</gene>
<dbReference type="Proteomes" id="UP000281553">
    <property type="component" value="Unassembled WGS sequence"/>
</dbReference>
<organism evidence="2 3">
    <name type="scientific">Dibothriocephalus latus</name>
    <name type="common">Fish tapeworm</name>
    <name type="synonym">Diphyllobothrium latum</name>
    <dbReference type="NCBI Taxonomy" id="60516"/>
    <lineage>
        <taxon>Eukaryota</taxon>
        <taxon>Metazoa</taxon>
        <taxon>Spiralia</taxon>
        <taxon>Lophotrochozoa</taxon>
        <taxon>Platyhelminthes</taxon>
        <taxon>Cestoda</taxon>
        <taxon>Eucestoda</taxon>
        <taxon>Diphyllobothriidea</taxon>
        <taxon>Diphyllobothriidae</taxon>
        <taxon>Dibothriocephalus</taxon>
    </lineage>
</organism>
<name>A0A3P7LHD4_DIBLA</name>
<evidence type="ECO:0000256" key="1">
    <source>
        <dbReference type="SAM" id="MobiDB-lite"/>
    </source>
</evidence>
<protein>
    <submittedName>
        <fullName evidence="2">Uncharacterized protein</fullName>
    </submittedName>
</protein>
<evidence type="ECO:0000313" key="3">
    <source>
        <dbReference type="Proteomes" id="UP000281553"/>
    </source>
</evidence>
<proteinExistence type="predicted"/>
<evidence type="ECO:0000313" key="2">
    <source>
        <dbReference type="EMBL" id="VDN16214.1"/>
    </source>
</evidence>
<dbReference type="EMBL" id="UYRU01065034">
    <property type="protein sequence ID" value="VDN16214.1"/>
    <property type="molecule type" value="Genomic_DNA"/>
</dbReference>
<reference evidence="2 3" key="1">
    <citation type="submission" date="2018-11" db="EMBL/GenBank/DDBJ databases">
        <authorList>
            <consortium name="Pathogen Informatics"/>
        </authorList>
    </citation>
    <scope>NUCLEOTIDE SEQUENCE [LARGE SCALE GENOMIC DNA]</scope>
</reference>
<sequence length="195" mass="21454">MLTSSSITVTTEKLEQMVNLLSHIAYVGPDPYNNNRLTDVSDTGDLERKLQLMTTYMCDGAPRANISVARIPLYLAPPIPPPSWEAVPPPPDASYPVETVDLPDKSVWLPKDEVEDNTEDRRLAQQGTQSQPRNRPPTIVVSGVNTITANIPITDPGLPMFQNLKFTLANANGRSLIVGYALFILSIFGHFCHLS</sequence>
<dbReference type="AlphaFoldDB" id="A0A3P7LHD4"/>
<keyword evidence="3" id="KW-1185">Reference proteome</keyword>
<accession>A0A3P7LHD4</accession>